<dbReference type="SUPFAM" id="SSF158379">
    <property type="entry name" value="YqgQ-like"/>
    <property type="match status" value="1"/>
</dbReference>
<evidence type="ECO:0000313" key="1">
    <source>
        <dbReference type="EMBL" id="KYG32089.1"/>
    </source>
</evidence>
<dbReference type="Proteomes" id="UP000075806">
    <property type="component" value="Unassembled WGS sequence"/>
</dbReference>
<dbReference type="InterPro" id="IPR009256">
    <property type="entry name" value="YqgQ-like"/>
</dbReference>
<evidence type="ECO:0008006" key="3">
    <source>
        <dbReference type="Google" id="ProtNLM"/>
    </source>
</evidence>
<gene>
    <name evidence="1" type="ORF">AZF04_04775</name>
</gene>
<dbReference type="Pfam" id="PF06014">
    <property type="entry name" value="YqgQ-like"/>
    <property type="match status" value="1"/>
</dbReference>
<protein>
    <recommendedName>
        <fullName evidence="3">Cytosolic protein</fullName>
    </recommendedName>
</protein>
<reference evidence="1" key="1">
    <citation type="submission" date="2016-02" db="EMBL/GenBank/DDBJ databases">
        <title>Genome sequence of Bacillus trypoxylicola KCTC 13244(T).</title>
        <authorList>
            <person name="Jeong H."/>
            <person name="Park S.-H."/>
            <person name="Choi S.-K."/>
        </authorList>
    </citation>
    <scope>NUCLEOTIDE SEQUENCE [LARGE SCALE GENOMIC DNA]</scope>
    <source>
        <strain evidence="1">KCTC 13244</strain>
    </source>
</reference>
<keyword evidence="2" id="KW-1185">Reference proteome</keyword>
<dbReference type="RefSeq" id="WP_061948414.1">
    <property type="nucleotide sequence ID" value="NZ_LTAO01000012.1"/>
</dbReference>
<dbReference type="Gene3D" id="1.10.287.760">
    <property type="entry name" value="YqgQ-like"/>
    <property type="match status" value="1"/>
</dbReference>
<proteinExistence type="predicted"/>
<dbReference type="EMBL" id="LTAO01000012">
    <property type="protein sequence ID" value="KYG32089.1"/>
    <property type="molecule type" value="Genomic_DNA"/>
</dbReference>
<dbReference type="OrthoDB" id="2361671at2"/>
<organism evidence="1 2">
    <name type="scientific">Alkalihalobacillus trypoxylicola</name>
    <dbReference type="NCBI Taxonomy" id="519424"/>
    <lineage>
        <taxon>Bacteria</taxon>
        <taxon>Bacillati</taxon>
        <taxon>Bacillota</taxon>
        <taxon>Bacilli</taxon>
        <taxon>Bacillales</taxon>
        <taxon>Bacillaceae</taxon>
        <taxon>Alkalihalobacillus</taxon>
    </lineage>
</organism>
<evidence type="ECO:0000313" key="2">
    <source>
        <dbReference type="Proteomes" id="UP000075806"/>
    </source>
</evidence>
<sequence length="69" mass="8340">MRTFYDVLQLLKRFGIFIYTRDRSSDLQLIEKEMNELHTWGMVDTETFQSAILIIRRELAQLSDKEKKE</sequence>
<comment type="caution">
    <text evidence="1">The sequence shown here is derived from an EMBL/GenBank/DDBJ whole genome shotgun (WGS) entry which is preliminary data.</text>
</comment>
<dbReference type="InterPro" id="IPR023164">
    <property type="entry name" value="YqgQ-like_sf"/>
</dbReference>
<name>A0A162E989_9BACI</name>
<accession>A0A162E989</accession>
<dbReference type="STRING" id="519424.AZF04_04775"/>
<dbReference type="AlphaFoldDB" id="A0A162E989"/>